<accession>A0A127KLZ4</accession>
<proteinExistence type="predicted"/>
<evidence type="ECO:0000313" key="2">
    <source>
        <dbReference type="Proteomes" id="UP000203157"/>
    </source>
</evidence>
<evidence type="ECO:0000313" key="1">
    <source>
        <dbReference type="EMBL" id="AMO43067.1"/>
    </source>
</evidence>
<organism evidence="1 2">
    <name type="scientific">Cyanophage S-RIM32</name>
    <dbReference type="NCBI Taxonomy" id="1278479"/>
    <lineage>
        <taxon>Viruses</taxon>
        <taxon>Duplodnaviria</taxon>
        <taxon>Heunggongvirae</taxon>
        <taxon>Uroviricota</taxon>
        <taxon>Caudoviricetes</taxon>
        <taxon>Pantevenvirales</taxon>
        <taxon>Kyanoviridae</taxon>
        <taxon>Bristolvirus</taxon>
        <taxon>Bristolvirus rhodeisland</taxon>
    </lineage>
</organism>
<protein>
    <submittedName>
        <fullName evidence="1">Uncharacterized protein</fullName>
    </submittedName>
</protein>
<dbReference type="EMBL" id="KU594606">
    <property type="protein sequence ID" value="AMO43067.1"/>
    <property type="molecule type" value="Genomic_DNA"/>
</dbReference>
<dbReference type="KEGG" id="vg:29122560"/>
<name>A0A127KLZ4_9CAUD</name>
<dbReference type="RefSeq" id="YP_009301560.1">
    <property type="nucleotide sequence ID" value="NC_031235.1"/>
</dbReference>
<dbReference type="Proteomes" id="UP000203157">
    <property type="component" value="Segment"/>
</dbReference>
<sequence length="92" mass="11503">MKLFDYVHYEDFGHEWYFQLLPISTKFALIDMVIQWDDFAPLEWYPYLIIGIGPRDIGFCFRWRRFELRFDVLDFDPRNLAKYRRYKSGDYR</sequence>
<dbReference type="GeneID" id="29122560"/>
<gene>
    <name evidence="1" type="ORF">R1080702_058</name>
</gene>
<dbReference type="OrthoDB" id="18191at10239"/>
<keyword evidence="2" id="KW-1185">Reference proteome</keyword>
<reference evidence="1 2" key="1">
    <citation type="submission" date="2016-01" db="EMBL/GenBank/DDBJ databases">
        <title>The genomic content and context of auxiliary metabolic genes in marine cyanophages.</title>
        <authorList>
            <person name="Marston M.F."/>
            <person name="Martiny J.B.H."/>
            <person name="Crummett L.T."/>
        </authorList>
    </citation>
    <scope>NUCLEOTIDE SEQUENCE [LARGE SCALE GENOMIC DNA]</scope>
    <source>
        <strain evidence="1">RW_108_0702</strain>
    </source>
</reference>